<feature type="compositionally biased region" description="Basic and acidic residues" evidence="1">
    <location>
        <begin position="286"/>
        <end position="333"/>
    </location>
</feature>
<evidence type="ECO:0000313" key="2">
    <source>
        <dbReference type="EMBL" id="AUX37512.1"/>
    </source>
</evidence>
<gene>
    <name evidence="2" type="ORF">SOCE836_097370</name>
</gene>
<feature type="region of interest" description="Disordered" evidence="1">
    <location>
        <begin position="689"/>
        <end position="793"/>
    </location>
</feature>
<accession>A0A4V0NHQ7</accession>
<reference evidence="2 3" key="1">
    <citation type="submission" date="2015-09" db="EMBL/GenBank/DDBJ databases">
        <title>Sorangium comparison.</title>
        <authorList>
            <person name="Zaburannyi N."/>
            <person name="Bunk B."/>
            <person name="Overmann J."/>
            <person name="Mueller R."/>
        </authorList>
    </citation>
    <scope>NUCLEOTIDE SEQUENCE [LARGE SCALE GENOMIC DNA]</scope>
    <source>
        <strain evidence="2 3">So ce836</strain>
    </source>
</reference>
<feature type="region of interest" description="Disordered" evidence="1">
    <location>
        <begin position="909"/>
        <end position="929"/>
    </location>
</feature>
<feature type="region of interest" description="Disordered" evidence="1">
    <location>
        <begin position="527"/>
        <end position="549"/>
    </location>
</feature>
<protein>
    <submittedName>
        <fullName evidence="2">Uncharacterized protein</fullName>
    </submittedName>
</protein>
<feature type="compositionally biased region" description="Basic and acidic residues" evidence="1">
    <location>
        <begin position="349"/>
        <end position="384"/>
    </location>
</feature>
<feature type="compositionally biased region" description="Basic and acidic residues" evidence="1">
    <location>
        <begin position="977"/>
        <end position="993"/>
    </location>
</feature>
<sequence length="993" mass="111947">MPPVLIRTPPAKSLRGELDFKPEAARSLQGELNFKPEAARSLQGELNFKPEAARSLQGELNFKPEAARSLGRIEFQTGGLTPPSGRTIQVTLYAPHRRGLLRPTLSGRAPRGRSTGRPPAGSARRPRRRSPQNAAAPLPSRVRRPGTHPALPPARLGTESSHAAAAVHLTPPRPVPRAPRPAPRAAVQHGAPQRIGEHHRRGAPGQPEEPRRPHRRHREQPVQPRHVEQRDRQRDLGREPRGHPGVRPEREPLPERPVALRDQTPYLARDDPDEGHRRRLSLQRAKRLERTERPPAVRPVKAEIRDDAEQRLDGPIEEKGPEPELPCEDRSSGRLRWDVQRRGRRRLHAERQRGEHVRPQVDREHLHDRERERDRQEDVEKERDELRDVAREHIAHEAADILLDGPPFLDGRHDRGEVVVGEDDVRRLLGHLRAAQPHGHADVGGAERGGVVHAVAGHHDHLAGPPQHLHHPQLLLRRRAREGRAGLEQLQERPVIHRVDRRPLGQAIRRIQPDGGGHRARGRGVIARQDHDPHAGAPAGGDRRGDLGPRRVVEADQAQARERAAGVPHGEHEDALAARGRAHHRLVEARGRRRAGQRHHRLGRPLHELPRGAARRARHRHVAPTRVERGVGDPRPPGARLAEVHPAGRGPARERHVHRIALAIAPRRRRARVVAQRGREPRRLLRVRGRAPRGDEAAHRERVLREGPRLVRADGRHRPDHLDRGQAPYRGAAGRHALRADRERHAERREQPLGDERHDHADRERERAQRADAVERLREHERGRAGDHRDHRGDARELRDLALEQRALAPALLEEQGDLARGALGARREDERLARAGHHGRAAREQARERELVRASARRGDRRGVAIDGGRLAREHREVDREAVCAEQDAVGRDDLPCREPDHVARDELARGHAPLGARPRDAGAHGDTAHEAAHDLLGAVLLEEREHAVEHDDRDDGEPELRGARGEGQPGAEPQQQRERVRELREERPDRP</sequence>
<feature type="compositionally biased region" description="Basic and acidic residues" evidence="1">
    <location>
        <begin position="842"/>
        <end position="858"/>
    </location>
</feature>
<feature type="region of interest" description="Disordered" evidence="1">
    <location>
        <begin position="943"/>
        <end position="993"/>
    </location>
</feature>
<name>A0A4V0NHQ7_SORCE</name>
<evidence type="ECO:0000256" key="1">
    <source>
        <dbReference type="SAM" id="MobiDB-lite"/>
    </source>
</evidence>
<feature type="compositionally biased region" description="Basic and acidic residues" evidence="1">
    <location>
        <begin position="943"/>
        <end position="966"/>
    </location>
</feature>
<feature type="region of interest" description="Disordered" evidence="1">
    <location>
        <begin position="96"/>
        <end position="333"/>
    </location>
</feature>
<feature type="region of interest" description="Disordered" evidence="1">
    <location>
        <begin position="348"/>
        <end position="384"/>
    </location>
</feature>
<evidence type="ECO:0000313" key="3">
    <source>
        <dbReference type="Proteomes" id="UP000295497"/>
    </source>
</evidence>
<feature type="compositionally biased region" description="Basic and acidic residues" evidence="1">
    <location>
        <begin position="692"/>
        <end position="724"/>
    </location>
</feature>
<dbReference type="EMBL" id="CP012672">
    <property type="protein sequence ID" value="AUX37512.1"/>
    <property type="molecule type" value="Genomic_DNA"/>
</dbReference>
<organism evidence="2 3">
    <name type="scientific">Sorangium cellulosum</name>
    <name type="common">Polyangium cellulosum</name>
    <dbReference type="NCBI Taxonomy" id="56"/>
    <lineage>
        <taxon>Bacteria</taxon>
        <taxon>Pseudomonadati</taxon>
        <taxon>Myxococcota</taxon>
        <taxon>Polyangia</taxon>
        <taxon>Polyangiales</taxon>
        <taxon>Polyangiaceae</taxon>
        <taxon>Sorangium</taxon>
    </lineage>
</organism>
<feature type="compositionally biased region" description="Pro residues" evidence="1">
    <location>
        <begin position="171"/>
        <end position="182"/>
    </location>
</feature>
<feature type="region of interest" description="Disordered" evidence="1">
    <location>
        <begin position="834"/>
        <end position="858"/>
    </location>
</feature>
<dbReference type="Proteomes" id="UP000295497">
    <property type="component" value="Chromosome"/>
</dbReference>
<proteinExistence type="predicted"/>
<feature type="compositionally biased region" description="Basic and acidic residues" evidence="1">
    <location>
        <begin position="738"/>
        <end position="793"/>
    </location>
</feature>
<dbReference type="AlphaFoldDB" id="A0A4V0NHQ7"/>
<feature type="compositionally biased region" description="Basic and acidic residues" evidence="1">
    <location>
        <begin position="225"/>
        <end position="254"/>
    </location>
</feature>
<feature type="compositionally biased region" description="Basic and acidic residues" evidence="1">
    <location>
        <begin position="919"/>
        <end position="929"/>
    </location>
</feature>